<evidence type="ECO:0000313" key="11">
    <source>
        <dbReference type="EMBL" id="MFC3681912.1"/>
    </source>
</evidence>
<comment type="caution">
    <text evidence="11">The sequence shown here is derived from an EMBL/GenBank/DDBJ whole genome shotgun (WGS) entry which is preliminary data.</text>
</comment>
<gene>
    <name evidence="11" type="ORF">ACFOMG_17555</name>
</gene>
<protein>
    <submittedName>
        <fullName evidence="11">C-type cytochrome</fullName>
    </submittedName>
</protein>
<dbReference type="InterPro" id="IPR036909">
    <property type="entry name" value="Cyt_c-like_dom_sf"/>
</dbReference>
<dbReference type="InterPro" id="IPR008168">
    <property type="entry name" value="Cyt_C_IC"/>
</dbReference>
<keyword evidence="2" id="KW-0813">Transport</keyword>
<dbReference type="InterPro" id="IPR024167">
    <property type="entry name" value="Cytochrome_c4-like"/>
</dbReference>
<feature type="domain" description="Cytochrome c" evidence="10">
    <location>
        <begin position="108"/>
        <end position="199"/>
    </location>
</feature>
<evidence type="ECO:0000256" key="9">
    <source>
        <dbReference type="SAM" id="SignalP"/>
    </source>
</evidence>
<dbReference type="PRINTS" id="PR00605">
    <property type="entry name" value="CYTCHROMECIC"/>
</dbReference>
<evidence type="ECO:0000256" key="8">
    <source>
        <dbReference type="PROSITE-ProRule" id="PRU00433"/>
    </source>
</evidence>
<name>A0ABV7VYW8_9GAMM</name>
<reference evidence="12" key="1">
    <citation type="journal article" date="2019" name="Int. J. Syst. Evol. Microbiol.">
        <title>The Global Catalogue of Microorganisms (GCM) 10K type strain sequencing project: providing services to taxonomists for standard genome sequencing and annotation.</title>
        <authorList>
            <consortium name="The Broad Institute Genomics Platform"/>
            <consortium name="The Broad Institute Genome Sequencing Center for Infectious Disease"/>
            <person name="Wu L."/>
            <person name="Ma J."/>
        </authorList>
    </citation>
    <scope>NUCLEOTIDE SEQUENCE [LARGE SCALE GENOMIC DNA]</scope>
    <source>
        <strain evidence="12">KCTC 42424</strain>
    </source>
</reference>
<dbReference type="RefSeq" id="WP_376868597.1">
    <property type="nucleotide sequence ID" value="NZ_JBHRYB010000025.1"/>
</dbReference>
<evidence type="ECO:0000256" key="3">
    <source>
        <dbReference type="ARBA" id="ARBA00022617"/>
    </source>
</evidence>
<feature type="signal peptide" evidence="9">
    <location>
        <begin position="1"/>
        <end position="20"/>
    </location>
</feature>
<dbReference type="SUPFAM" id="SSF46626">
    <property type="entry name" value="Cytochrome c"/>
    <property type="match status" value="2"/>
</dbReference>
<keyword evidence="6" id="KW-0249">Electron transport</keyword>
<evidence type="ECO:0000256" key="2">
    <source>
        <dbReference type="ARBA" id="ARBA00022448"/>
    </source>
</evidence>
<dbReference type="Pfam" id="PF00034">
    <property type="entry name" value="Cytochrom_C"/>
    <property type="match status" value="2"/>
</dbReference>
<keyword evidence="9" id="KW-0732">Signal</keyword>
<evidence type="ECO:0000259" key="10">
    <source>
        <dbReference type="PROSITE" id="PS51007"/>
    </source>
</evidence>
<evidence type="ECO:0000256" key="4">
    <source>
        <dbReference type="ARBA" id="ARBA00022723"/>
    </source>
</evidence>
<dbReference type="InterPro" id="IPR050597">
    <property type="entry name" value="Cytochrome_c_Oxidase_Subunit"/>
</dbReference>
<dbReference type="PANTHER" id="PTHR33751:SF9">
    <property type="entry name" value="CYTOCHROME C4"/>
    <property type="match status" value="1"/>
</dbReference>
<dbReference type="Gene3D" id="1.10.760.10">
    <property type="entry name" value="Cytochrome c-like domain"/>
    <property type="match status" value="2"/>
</dbReference>
<keyword evidence="4 8" id="KW-0479">Metal-binding</keyword>
<dbReference type="PANTHER" id="PTHR33751">
    <property type="entry name" value="CBB3-TYPE CYTOCHROME C OXIDASE SUBUNIT FIXP"/>
    <property type="match status" value="1"/>
</dbReference>
<keyword evidence="7 8" id="KW-0408">Iron</keyword>
<dbReference type="PIRSF" id="PIRSF000005">
    <property type="entry name" value="Cytochrome_c4"/>
    <property type="match status" value="1"/>
</dbReference>
<evidence type="ECO:0000256" key="1">
    <source>
        <dbReference type="ARBA" id="ARBA00004418"/>
    </source>
</evidence>
<feature type="chain" id="PRO_5045180291" evidence="9">
    <location>
        <begin position="21"/>
        <end position="199"/>
    </location>
</feature>
<sequence length="199" mass="20902">MKNLLISLIVSAGLMSVAHAGDAEAGKAKSATCAACHGADGNSLAPTFPKIAGQGERYLIKQITDIRDGNRQVPEMTPFVTGLSDEDIADLAAYFAAQAPTTGGADEKLAQLGERIYRAGVEDKGIPACLACHGPTGAGIDAAGFPHLAGQHATYTETQLNKFSMEQRANDGGRMMRDIAKRMHATEIEAVASYIQGLR</sequence>
<comment type="subcellular location">
    <subcellularLocation>
        <location evidence="1">Periplasm</location>
    </subcellularLocation>
</comment>
<evidence type="ECO:0000256" key="5">
    <source>
        <dbReference type="ARBA" id="ARBA00022764"/>
    </source>
</evidence>
<dbReference type="PROSITE" id="PS51007">
    <property type="entry name" value="CYTC"/>
    <property type="match status" value="2"/>
</dbReference>
<evidence type="ECO:0000313" key="12">
    <source>
        <dbReference type="Proteomes" id="UP001595722"/>
    </source>
</evidence>
<dbReference type="EMBL" id="JBHRYB010000025">
    <property type="protein sequence ID" value="MFC3681912.1"/>
    <property type="molecule type" value="Genomic_DNA"/>
</dbReference>
<dbReference type="Proteomes" id="UP001595722">
    <property type="component" value="Unassembled WGS sequence"/>
</dbReference>
<accession>A0ABV7VYW8</accession>
<evidence type="ECO:0000256" key="6">
    <source>
        <dbReference type="ARBA" id="ARBA00022982"/>
    </source>
</evidence>
<keyword evidence="12" id="KW-1185">Reference proteome</keyword>
<evidence type="ECO:0000256" key="7">
    <source>
        <dbReference type="ARBA" id="ARBA00023004"/>
    </source>
</evidence>
<dbReference type="InterPro" id="IPR009056">
    <property type="entry name" value="Cyt_c-like_dom"/>
</dbReference>
<feature type="domain" description="Cytochrome c" evidence="10">
    <location>
        <begin position="21"/>
        <end position="99"/>
    </location>
</feature>
<keyword evidence="5" id="KW-0574">Periplasm</keyword>
<organism evidence="11 12">
    <name type="scientific">Bacterioplanoides pacificum</name>
    <dbReference type="NCBI Taxonomy" id="1171596"/>
    <lineage>
        <taxon>Bacteria</taxon>
        <taxon>Pseudomonadati</taxon>
        <taxon>Pseudomonadota</taxon>
        <taxon>Gammaproteobacteria</taxon>
        <taxon>Oceanospirillales</taxon>
        <taxon>Oceanospirillaceae</taxon>
        <taxon>Bacterioplanoides</taxon>
    </lineage>
</organism>
<keyword evidence="3 8" id="KW-0349">Heme</keyword>
<proteinExistence type="predicted"/>